<evidence type="ECO:0000313" key="10">
    <source>
        <dbReference type="EMBL" id="MFI6498926.1"/>
    </source>
</evidence>
<organism evidence="10 11">
    <name type="scientific">Nonomuraea typhae</name>
    <dbReference type="NCBI Taxonomy" id="2603600"/>
    <lineage>
        <taxon>Bacteria</taxon>
        <taxon>Bacillati</taxon>
        <taxon>Actinomycetota</taxon>
        <taxon>Actinomycetes</taxon>
        <taxon>Streptosporangiales</taxon>
        <taxon>Streptosporangiaceae</taxon>
        <taxon>Nonomuraea</taxon>
    </lineage>
</organism>
<evidence type="ECO:0000256" key="2">
    <source>
        <dbReference type="ARBA" id="ARBA00022527"/>
    </source>
</evidence>
<dbReference type="PROSITE" id="PS50011">
    <property type="entry name" value="PROTEIN_KINASE_DOM"/>
    <property type="match status" value="1"/>
</dbReference>
<comment type="catalytic activity">
    <reaction evidence="7">
        <text>L-threonyl-[protein] + ATP = O-phospho-L-threonyl-[protein] + ADP + H(+)</text>
        <dbReference type="Rhea" id="RHEA:46608"/>
        <dbReference type="Rhea" id="RHEA-COMP:11060"/>
        <dbReference type="Rhea" id="RHEA-COMP:11605"/>
        <dbReference type="ChEBI" id="CHEBI:15378"/>
        <dbReference type="ChEBI" id="CHEBI:30013"/>
        <dbReference type="ChEBI" id="CHEBI:30616"/>
        <dbReference type="ChEBI" id="CHEBI:61977"/>
        <dbReference type="ChEBI" id="CHEBI:456216"/>
        <dbReference type="EC" id="2.7.11.1"/>
    </reaction>
</comment>
<dbReference type="InterPro" id="IPR000719">
    <property type="entry name" value="Prot_kinase_dom"/>
</dbReference>
<dbReference type="InterPro" id="IPR011009">
    <property type="entry name" value="Kinase-like_dom_sf"/>
</dbReference>
<evidence type="ECO:0000256" key="4">
    <source>
        <dbReference type="ARBA" id="ARBA00022741"/>
    </source>
</evidence>
<evidence type="ECO:0000313" key="11">
    <source>
        <dbReference type="Proteomes" id="UP001612741"/>
    </source>
</evidence>
<name>A0ABW7YT98_9ACTN</name>
<dbReference type="SUPFAM" id="SSF56112">
    <property type="entry name" value="Protein kinase-like (PK-like)"/>
    <property type="match status" value="1"/>
</dbReference>
<dbReference type="PROSITE" id="PS00109">
    <property type="entry name" value="PROTEIN_KINASE_TYR"/>
    <property type="match status" value="1"/>
</dbReference>
<reference evidence="10 11" key="1">
    <citation type="submission" date="2024-10" db="EMBL/GenBank/DDBJ databases">
        <title>The Natural Products Discovery Center: Release of the First 8490 Sequenced Strains for Exploring Actinobacteria Biosynthetic Diversity.</title>
        <authorList>
            <person name="Kalkreuter E."/>
            <person name="Kautsar S.A."/>
            <person name="Yang D."/>
            <person name="Bader C.D."/>
            <person name="Teijaro C.N."/>
            <person name="Fluegel L."/>
            <person name="Davis C.M."/>
            <person name="Simpson J.R."/>
            <person name="Lauterbach L."/>
            <person name="Steele A.D."/>
            <person name="Gui C."/>
            <person name="Meng S."/>
            <person name="Li G."/>
            <person name="Viehrig K."/>
            <person name="Ye F."/>
            <person name="Su P."/>
            <person name="Kiefer A.F."/>
            <person name="Nichols A."/>
            <person name="Cepeda A.J."/>
            <person name="Yan W."/>
            <person name="Fan B."/>
            <person name="Jiang Y."/>
            <person name="Adhikari A."/>
            <person name="Zheng C.-J."/>
            <person name="Schuster L."/>
            <person name="Cowan T.M."/>
            <person name="Smanski M.J."/>
            <person name="Chevrette M.G."/>
            <person name="De Carvalho L.P.S."/>
            <person name="Shen B."/>
        </authorList>
    </citation>
    <scope>NUCLEOTIDE SEQUENCE [LARGE SCALE GENOMIC DNA]</scope>
    <source>
        <strain evidence="10 11">NPDC050545</strain>
    </source>
</reference>
<proteinExistence type="predicted"/>
<evidence type="ECO:0000256" key="3">
    <source>
        <dbReference type="ARBA" id="ARBA00022679"/>
    </source>
</evidence>
<keyword evidence="2" id="KW-0723">Serine/threonine-protein kinase</keyword>
<dbReference type="EC" id="2.7.11.1" evidence="1"/>
<keyword evidence="3 10" id="KW-0808">Transferase</keyword>
<dbReference type="Proteomes" id="UP001612741">
    <property type="component" value="Unassembled WGS sequence"/>
</dbReference>
<feature type="domain" description="Protein kinase" evidence="9">
    <location>
        <begin position="14"/>
        <end position="277"/>
    </location>
</feature>
<dbReference type="Gene3D" id="1.10.510.10">
    <property type="entry name" value="Transferase(Phosphotransferase) domain 1"/>
    <property type="match status" value="1"/>
</dbReference>
<evidence type="ECO:0000259" key="9">
    <source>
        <dbReference type="PROSITE" id="PS50011"/>
    </source>
</evidence>
<dbReference type="GO" id="GO:0004674">
    <property type="term" value="F:protein serine/threonine kinase activity"/>
    <property type="evidence" value="ECO:0007669"/>
    <property type="project" value="UniProtKB-EC"/>
</dbReference>
<dbReference type="PANTHER" id="PTHR43671">
    <property type="entry name" value="SERINE/THREONINE-PROTEIN KINASE NEK"/>
    <property type="match status" value="1"/>
</dbReference>
<dbReference type="Gene3D" id="3.30.200.20">
    <property type="entry name" value="Phosphorylase Kinase, domain 1"/>
    <property type="match status" value="1"/>
</dbReference>
<comment type="catalytic activity">
    <reaction evidence="8">
        <text>L-seryl-[protein] + ATP = O-phospho-L-seryl-[protein] + ADP + H(+)</text>
        <dbReference type="Rhea" id="RHEA:17989"/>
        <dbReference type="Rhea" id="RHEA-COMP:9863"/>
        <dbReference type="Rhea" id="RHEA-COMP:11604"/>
        <dbReference type="ChEBI" id="CHEBI:15378"/>
        <dbReference type="ChEBI" id="CHEBI:29999"/>
        <dbReference type="ChEBI" id="CHEBI:30616"/>
        <dbReference type="ChEBI" id="CHEBI:83421"/>
        <dbReference type="ChEBI" id="CHEBI:456216"/>
        <dbReference type="EC" id="2.7.11.1"/>
    </reaction>
</comment>
<dbReference type="RefSeq" id="WP_397082159.1">
    <property type="nucleotide sequence ID" value="NZ_JBITGY010000004.1"/>
</dbReference>
<keyword evidence="4" id="KW-0547">Nucleotide-binding</keyword>
<keyword evidence="6" id="KW-0067">ATP-binding</keyword>
<keyword evidence="11" id="KW-1185">Reference proteome</keyword>
<protein>
    <recommendedName>
        <fullName evidence="1">non-specific serine/threonine protein kinase</fullName>
        <ecNumber evidence="1">2.7.11.1</ecNumber>
    </recommendedName>
</protein>
<dbReference type="Pfam" id="PF00069">
    <property type="entry name" value="Pkinase"/>
    <property type="match status" value="1"/>
</dbReference>
<dbReference type="EMBL" id="JBITGY010000004">
    <property type="protein sequence ID" value="MFI6498926.1"/>
    <property type="molecule type" value="Genomic_DNA"/>
</dbReference>
<dbReference type="InterPro" id="IPR050660">
    <property type="entry name" value="NEK_Ser/Thr_kinase"/>
</dbReference>
<keyword evidence="5 10" id="KW-0418">Kinase</keyword>
<accession>A0ABW7YT98</accession>
<dbReference type="PANTHER" id="PTHR43671:SF98">
    <property type="entry name" value="SERINE_THREONINE-PROTEIN KINASE NEK11"/>
    <property type="match status" value="1"/>
</dbReference>
<evidence type="ECO:0000256" key="5">
    <source>
        <dbReference type="ARBA" id="ARBA00022777"/>
    </source>
</evidence>
<evidence type="ECO:0000256" key="8">
    <source>
        <dbReference type="ARBA" id="ARBA00048679"/>
    </source>
</evidence>
<evidence type="ECO:0000256" key="1">
    <source>
        <dbReference type="ARBA" id="ARBA00012513"/>
    </source>
</evidence>
<comment type="caution">
    <text evidence="10">The sequence shown here is derived from an EMBL/GenBank/DDBJ whole genome shotgun (WGS) entry which is preliminary data.</text>
</comment>
<evidence type="ECO:0000256" key="7">
    <source>
        <dbReference type="ARBA" id="ARBA00047899"/>
    </source>
</evidence>
<evidence type="ECO:0000256" key="6">
    <source>
        <dbReference type="ARBA" id="ARBA00022840"/>
    </source>
</evidence>
<sequence length="340" mass="37887">MALLSPGDRVTDTLVIDRLLGEGAFAEVHRVRHEYLGLQALKLFKRVASLEETRAMLGEAQLLSELGHPNIVRLFDANTVQTEDGLRGFFTMEYVRGGSLDRLLAAHPSGVPVNIAVDVIEQIAGGLTVAHDQSPPILHRDLTLANVLYGYDDSRPRPRISDFGLAKRADPFTLLASAQGTYAFMAPEVVQRQGYSCASDVWSVGTIAYVLLTSHFPYEGQGPMASFSALRFNRPLQPPSMFNDQVDAQLDQIVLDMLDLEPKNRPATARVLAEELRRRRTPPKEWSRALRMAKEALELAERYGDLEGAITRMQQAMDLDSTLRARYASKLALWRRGVIM</sequence>
<dbReference type="CDD" id="cd14014">
    <property type="entry name" value="STKc_PknB_like"/>
    <property type="match status" value="1"/>
</dbReference>
<gene>
    <name evidence="10" type="ORF">ACIBG2_16180</name>
</gene>
<dbReference type="InterPro" id="IPR008266">
    <property type="entry name" value="Tyr_kinase_AS"/>
</dbReference>